<dbReference type="Pfam" id="PF10145">
    <property type="entry name" value="PhageMin_Tail"/>
    <property type="match status" value="1"/>
</dbReference>
<keyword evidence="2" id="KW-0929">Antimicrobial</keyword>
<reference evidence="10 11" key="1">
    <citation type="submission" date="2018-07" db="EMBL/GenBank/DDBJ databases">
        <authorList>
            <person name="Boyd E.M."/>
            <person name="Barkley D.B."/>
            <person name="Naeem H."/>
            <person name="Vanhorne R."/>
            <person name="Nayek S."/>
            <person name="Layton S.R."/>
            <person name="Hughes L.E."/>
            <person name="Garlena R.A."/>
            <person name="Russell D.A."/>
            <person name="Pope W.H."/>
            <person name="Jacobs-Sera D."/>
            <person name="Hatfull G.F."/>
        </authorList>
    </citation>
    <scope>NUCLEOTIDE SEQUENCE [LARGE SCALE GENOMIC DNA]</scope>
</reference>
<accession>A0A345M7U7</accession>
<name>A0A345M7U7_9CAUD</name>
<evidence type="ECO:0000256" key="2">
    <source>
        <dbReference type="ARBA" id="ARBA00022529"/>
    </source>
</evidence>
<dbReference type="PANTHER" id="PTHR37813">
    <property type="entry name" value="FELS-2 PROPHAGE PROTEIN"/>
    <property type="match status" value="1"/>
</dbReference>
<dbReference type="GO" id="GO:0003824">
    <property type="term" value="F:catalytic activity"/>
    <property type="evidence" value="ECO:0007669"/>
    <property type="project" value="UniProtKB-KW"/>
</dbReference>
<evidence type="ECO:0000256" key="6">
    <source>
        <dbReference type="SAM" id="MobiDB-lite"/>
    </source>
</evidence>
<feature type="transmembrane region" description="Helical" evidence="7">
    <location>
        <begin position="798"/>
        <end position="821"/>
    </location>
</feature>
<dbReference type="InterPro" id="IPR011055">
    <property type="entry name" value="Dup_hybrid_motif"/>
</dbReference>
<feature type="compositionally biased region" description="Gly residues" evidence="6">
    <location>
        <begin position="1641"/>
        <end position="1654"/>
    </location>
</feature>
<organism evidence="10 11">
    <name type="scientific">Streptomyces phage Starbow</name>
    <dbReference type="NCBI Taxonomy" id="2283266"/>
    <lineage>
        <taxon>Viruses</taxon>
        <taxon>Duplodnaviria</taxon>
        <taxon>Heunggongvirae</taxon>
        <taxon>Uroviricota</taxon>
        <taxon>Caudoviricetes</taxon>
        <taxon>Stanwilliamsviridae</taxon>
        <taxon>Boydwoodruffvirinae</taxon>
        <taxon>Karimacvirus</taxon>
        <taxon>Karimacvirus karimac</taxon>
        <taxon>Streptomyces virus Karimac</taxon>
    </lineage>
</organism>
<evidence type="ECO:0000256" key="4">
    <source>
        <dbReference type="ARBA" id="ARBA00022638"/>
    </source>
</evidence>
<dbReference type="GO" id="GO:0042742">
    <property type="term" value="P:defense response to bacterium"/>
    <property type="evidence" value="ECO:0007669"/>
    <property type="project" value="UniProtKB-KW"/>
</dbReference>
<evidence type="ECO:0000313" key="10">
    <source>
        <dbReference type="EMBL" id="AXH66568.1"/>
    </source>
</evidence>
<feature type="transmembrane region" description="Helical" evidence="7">
    <location>
        <begin position="756"/>
        <end position="777"/>
    </location>
</feature>
<dbReference type="SUPFAM" id="SSF51261">
    <property type="entry name" value="Duplicated hybrid motif"/>
    <property type="match status" value="1"/>
</dbReference>
<keyword evidence="7" id="KW-0472">Membrane</keyword>
<keyword evidence="1" id="KW-1245">Viral tail assembly</keyword>
<feature type="transmembrane region" description="Helical" evidence="7">
    <location>
        <begin position="520"/>
        <end position="545"/>
    </location>
</feature>
<dbReference type="CDD" id="cd12797">
    <property type="entry name" value="M23_peptidase"/>
    <property type="match status" value="1"/>
</dbReference>
<evidence type="ECO:0000256" key="5">
    <source>
        <dbReference type="SAM" id="Coils"/>
    </source>
</evidence>
<feature type="coiled-coil region" evidence="5">
    <location>
        <begin position="1424"/>
        <end position="1503"/>
    </location>
</feature>
<keyword evidence="4" id="KW-0081">Bacteriolytic enzyme</keyword>
<sequence length="2099" mass="227991">MQAQLSRAAVPAIAAGFRNNVRGLGNMSVETMRVTSASEMYTKALQKQDVTLRQSLRNRQTFNQVLREQYALSRAAAVQWTTNSRGGSTLDLIVPRDAPARLGNFRQTLAQVRAGTVSMNVALGEMAIKMGLVSQVANSAAANMIKWGKNTQWAGRQLMVGLTMPVLAAGAAMGKLAYDVESQMTRINKVYDFSVTKDQNAAKNAQETSTLRANSMRAAKTAAEQYGASMKDTLSVEANLAATGEKGNELIGKTTEVMRLATLGEMDYQKALDTTITLQSVYGQNTSQLAESFNYMNAVENATSLSIEDFSKAIPKVAAPMKTLGGSLQDVGTLLVAMRARGINAVEGANAIKASFTRVLKPTKQAKDMFELLTKQSLTELTDKTNGEVIPTFVALNKATENLRGKNRQALFAALFGTQQTTRLQAIVEEMGNLEDETTQVGKAYKIAGQEQQQWADSASREMEALQKSASGRLKIAIESLKVQLAEAGKPFLEVAGYIVGAVTKIVKAFNDLPGPVKTFASIAVITGAIAGPIIMLAGLFGNLLGQALKLGAGMLGLVFRFRALLPEQVAARLASMQAGQAAQTQAGQIASLTAVINELTMALTRATGAQVGLNNAQARGGLGVRQGTVSGAPIPTTTPTPTPATPAVQGPIVATGAGYRDATGRTLTQAEVRNWQAAQASAASINQNAARTRRSWQQMGSSFQNVAIAAGFMGVMASDADSMMYTVSQIAIGAALIGPMLLGPVMKFGSAVKTAVLPALSSIGSAAGSMFGGIAARGATAFRSIGASMAGPIAAMGGMSAIMGTMLAAALAIGAAWYIINKNIAASRKEQENVAKSADAWAKTLGFTYTEQQKIVATNSENLKSMNDRMNEFKKNSKDAYNDMQKYYDASKAEKWARAIEEGTKVRLHGGTVSAAQEATRVALAIMGEKFSNAQFQSELKVKIDFEDVEDVVKKRLKDAATDFSDAANLKFDQSGSESFARFFANPSTIQQKAGEQVRQNAKDLWDIYDNTQDSEKKKVFDKINETVNSESLSLFKKYKEKYSKDFKKMGIETFADWTEYLQKNAKDGIADYEMGKLGMSEAEIHRTQRALDAMKGFNKEFADMQGIPKGKATDQFGDLAKYMPELQKMEKQLWSVKQAEDGYYSSLRERSRAGVETSDAEKLNIMNMYRRMAGLEDATKLEDGFKKSLDKSTVSLAENMDAWEANSDNVDQFVSAYKDTFANTQDEMLGRAEELMNQQMEAEIDGINNNADRRSKALDAAQERADDRFDARQERTEKRFEAKQEALDKKYEKKQKAFDNRWESIMDNHDKKWDKRTDQTNKYYDARIKKIQDAIKAEEDAEATRQKIFEAEKTRIQRAAEMANMGIDFNVAINSGNLDEAAKIGNNMQANLDSWATEDAAAASQSASDKKVEGLNKQVTSLEAERDRRLKVIQQMEEAEKKQLEKRKEREQEALNAQREAANKSLQIARERANKQIQIEREAYNKMIQAQREALQKETQDKIKAVQRKFEKAKWGIEQELATLKAFVPRNKKELDAHIKKVEEAYKKYGVNLKGKGDDWSKYIKESLNKNIKTAASNLKNTIAWDKIGKAVANEITEGAFGLTIGQFSTWVSKGTLPKSGINEKSGKNKALDSHHEGGLIGGKAGGSGRTGYSGSRAHSEVDIRAKKGEFMMKNKAVQKYGTDFMENLNNGNLEPGIGGYGDSMGIAGVLGAGMAGMMQAIIQEGIQQGAQQAMMMGLDGNAIAGAAGMYGGIGLSAEQMKNAATIIGVGKGMGANQNDLIVSIMTAMQESTLRNLNYGDRDSLGLFQQRPSQGWGTKEQILNPSYAARKFFEHLLAMKGRGKLSLTQQAQAVQRSGFPGAYAKWEQMARQVVAATTFQALTGNGGFRRPVNGPVSRTYANHSNLPRATDFGVGVGTPVMSAMNGIVQTSADLRGNGNGGYRSYGRYIVVANGMDRTLYAHLSSRSAKVGQSVRAGQLLGYSGNTGNSTGPHLHFETWRNGQTVPPGTFGIPGLAVGGKIKYDNTIANLHKNEAVLTAPLTSKLENGIDRIDSGGGNTYNFNINAEAINTEIDFEKVVTKVLNKVESNRGRSRVVK</sequence>
<evidence type="ECO:0000256" key="7">
    <source>
        <dbReference type="SAM" id="Phobius"/>
    </source>
</evidence>
<keyword evidence="5" id="KW-0175">Coiled coil</keyword>
<keyword evidence="3" id="KW-1188">Viral release from host cell</keyword>
<dbReference type="PANTHER" id="PTHR37813:SF1">
    <property type="entry name" value="FELS-2 PROPHAGE PROTEIN"/>
    <property type="match status" value="1"/>
</dbReference>
<feature type="domain" description="Phage tail tape measure protein" evidence="9">
    <location>
        <begin position="239"/>
        <end position="417"/>
    </location>
</feature>
<feature type="region of interest" description="Disordered" evidence="6">
    <location>
        <begin position="1624"/>
        <end position="1661"/>
    </location>
</feature>
<evidence type="ECO:0000313" key="11">
    <source>
        <dbReference type="Proteomes" id="UP000259040"/>
    </source>
</evidence>
<evidence type="ECO:0000259" key="8">
    <source>
        <dbReference type="Pfam" id="PF01551"/>
    </source>
</evidence>
<dbReference type="EMBL" id="MH576964">
    <property type="protein sequence ID" value="AXH66568.1"/>
    <property type="molecule type" value="Genomic_DNA"/>
</dbReference>
<keyword evidence="7" id="KW-1133">Transmembrane helix</keyword>
<proteinExistence type="predicted"/>
<feature type="compositionally biased region" description="Basic and acidic residues" evidence="6">
    <location>
        <begin position="1627"/>
        <end position="1640"/>
    </location>
</feature>
<feature type="transmembrane region" description="Helical" evidence="7">
    <location>
        <begin position="724"/>
        <end position="744"/>
    </location>
</feature>
<dbReference type="NCBIfam" id="TIGR01760">
    <property type="entry name" value="tape_meas_TP901"/>
    <property type="match status" value="1"/>
</dbReference>
<gene>
    <name evidence="10" type="primary">59</name>
    <name evidence="10" type="ORF">SEA_STARBOW_59</name>
</gene>
<dbReference type="Proteomes" id="UP000259040">
    <property type="component" value="Segment"/>
</dbReference>
<dbReference type="GO" id="GO:0031640">
    <property type="term" value="P:killing of cells of another organism"/>
    <property type="evidence" value="ECO:0007669"/>
    <property type="project" value="UniProtKB-KW"/>
</dbReference>
<protein>
    <submittedName>
        <fullName evidence="10">Tape measure protein</fullName>
    </submittedName>
</protein>
<dbReference type="InterPro" id="IPR010090">
    <property type="entry name" value="Phage_tape_meas"/>
</dbReference>
<evidence type="ECO:0000256" key="3">
    <source>
        <dbReference type="ARBA" id="ARBA00022612"/>
    </source>
</evidence>
<feature type="domain" description="M23ase beta-sheet core" evidence="8">
    <location>
        <begin position="1911"/>
        <end position="2009"/>
    </location>
</feature>
<dbReference type="InterPro" id="IPR016047">
    <property type="entry name" value="M23ase_b-sheet_dom"/>
</dbReference>
<evidence type="ECO:0000256" key="1">
    <source>
        <dbReference type="ARBA" id="ARBA00022465"/>
    </source>
</evidence>
<evidence type="ECO:0000259" key="9">
    <source>
        <dbReference type="Pfam" id="PF10145"/>
    </source>
</evidence>
<keyword evidence="7" id="KW-0812">Transmembrane</keyword>
<dbReference type="GO" id="GO:0098003">
    <property type="term" value="P:viral tail assembly"/>
    <property type="evidence" value="ECO:0007669"/>
    <property type="project" value="UniProtKB-KW"/>
</dbReference>
<dbReference type="Pfam" id="PF01551">
    <property type="entry name" value="Peptidase_M23"/>
    <property type="match status" value="1"/>
</dbReference>
<dbReference type="Gene3D" id="2.70.70.10">
    <property type="entry name" value="Glucose Permease (Domain IIA)"/>
    <property type="match status" value="1"/>
</dbReference>